<feature type="compositionally biased region" description="Basic and acidic residues" evidence="1">
    <location>
        <begin position="275"/>
        <end position="286"/>
    </location>
</feature>
<gene>
    <name evidence="3" type="primary">LOC101496157</name>
</gene>
<reference evidence="3" key="2">
    <citation type="submission" date="2025-08" db="UniProtKB">
        <authorList>
            <consortium name="RefSeq"/>
        </authorList>
    </citation>
    <scope>IDENTIFICATION</scope>
    <source>
        <tissue evidence="3">Etiolated seedlings</tissue>
    </source>
</reference>
<dbReference type="eggNOG" id="ENOG502QTPI">
    <property type="taxonomic scope" value="Eukaryota"/>
</dbReference>
<keyword evidence="2" id="KW-1185">Reference proteome</keyword>
<sequence>MSLPFGSMRVFISNYVFHSFGFILRYFFRFLHLGDTKKEINIQQSQQLNDGNFHDSKMDGFSEELANFLFWSEEFHERETEYSVFMDTIHEAKTECSVLKENHSDFHEESVKTEVLSKNTVSKEIESHIQLHVDDFDREKEDGLVFVESECANFVVHEDSNENEGEEGEDFVIMETDPNVYETETKKFVLMDNSYDLCNDNKKIEEEIGEISIDKNETECSVFMENVSVANEDDKNLVENEISGSFYKDEGCNIHDVSKKIDKFQKENYVFGEDGFDRHDDSKREEETEQETGDSVFMQSDTITTTTSKCEFFSGKDISCFMEEPTKFRFSFREFYASPDVSYNEFSSLDLKKDIVHEEEKEESIHETDDSPIRFESEAFGGTDSSEEDYFLFNENSVTSDPESESSSSSGLILSNINKIDDSFSYHFLGGKNGSEGFESEILNLITREEKQSSFDDKVSNFEVHEAYSENEYIEMEPKMKKNEETKWEDELNESESDEDDFEWEHDDLVEQLKLELKNSRQGGLATIIEEVEEDFEENEEVKEQEQENEFTKVVEEFENHLKIEEKVEYMDQMDEIEIVYKSYAEKMRKLDILNYQTMHALGLLQLKDPLKLISIPKSTILNAKNGIISHTNLWPRKPTKITSDPFHKIVDELHRDLELVYVGQICLSWEILCWQHMKAIELQEYDSQGSHHRYNHVAGEFQLFQVLMQRFIENEPFNSGPRIQNYVKNRCVIRNLLHVPAIKDDIKGSEEDAITSGKLQDIIKESMRMFWEFVRADKDNGNVISKHIGFNLKDPAISGLLVDIKTQLQKKDRKLKDIVRTGNCIVKKFQKHHEDQLDHEQLVAQVGLKLISRVVNMSQLKKDQVLWCSEKLQRIKFLSRKVVHVEPSFLLFPC</sequence>
<evidence type="ECO:0000313" key="3">
    <source>
        <dbReference type="RefSeq" id="XP_004490058.1"/>
    </source>
</evidence>
<feature type="compositionally biased region" description="Basic and acidic residues" evidence="1">
    <location>
        <begin position="481"/>
        <end position="490"/>
    </location>
</feature>
<dbReference type="OrthoDB" id="772197at2759"/>
<dbReference type="RefSeq" id="XP_004490058.1">
    <property type="nucleotide sequence ID" value="XM_004490001.3"/>
</dbReference>
<dbReference type="Pfam" id="PF07891">
    <property type="entry name" value="DUF1666"/>
    <property type="match status" value="1"/>
</dbReference>
<name>A0A1S2XIZ3_CICAR</name>
<reference evidence="2" key="1">
    <citation type="journal article" date="2013" name="Nat. Biotechnol.">
        <title>Draft genome sequence of chickpea (Cicer arietinum) provides a resource for trait improvement.</title>
        <authorList>
            <person name="Varshney R.K."/>
            <person name="Song C."/>
            <person name="Saxena R.K."/>
            <person name="Azam S."/>
            <person name="Yu S."/>
            <person name="Sharpe A.G."/>
            <person name="Cannon S."/>
            <person name="Baek J."/>
            <person name="Rosen B.D."/>
            <person name="Tar'an B."/>
            <person name="Millan T."/>
            <person name="Zhang X."/>
            <person name="Ramsay L.D."/>
            <person name="Iwata A."/>
            <person name="Wang Y."/>
            <person name="Nelson W."/>
            <person name="Farmer A.D."/>
            <person name="Gaur P.M."/>
            <person name="Soderlund C."/>
            <person name="Penmetsa R.V."/>
            <person name="Xu C."/>
            <person name="Bharti A.K."/>
            <person name="He W."/>
            <person name="Winter P."/>
            <person name="Zhao S."/>
            <person name="Hane J.K."/>
            <person name="Carrasquilla-Garcia N."/>
            <person name="Condie J.A."/>
            <person name="Upadhyaya H.D."/>
            <person name="Luo M.C."/>
            <person name="Thudi M."/>
            <person name="Gowda C.L."/>
            <person name="Singh N.P."/>
            <person name="Lichtenzveig J."/>
            <person name="Gali K.K."/>
            <person name="Rubio J."/>
            <person name="Nadarajan N."/>
            <person name="Dolezel J."/>
            <person name="Bansal K.C."/>
            <person name="Xu X."/>
            <person name="Edwards D."/>
            <person name="Zhang G."/>
            <person name="Kahl G."/>
            <person name="Gil J."/>
            <person name="Singh K.B."/>
            <person name="Datta S.K."/>
            <person name="Jackson S.A."/>
            <person name="Wang J."/>
            <person name="Cook D.R."/>
        </authorList>
    </citation>
    <scope>NUCLEOTIDE SEQUENCE [LARGE SCALE GENOMIC DNA]</scope>
    <source>
        <strain evidence="2">cv. CDC Frontier</strain>
    </source>
</reference>
<dbReference type="AlphaFoldDB" id="A0A1S2XIZ3"/>
<organism evidence="2 3">
    <name type="scientific">Cicer arietinum</name>
    <name type="common">Chickpea</name>
    <name type="synonym">Garbanzo</name>
    <dbReference type="NCBI Taxonomy" id="3827"/>
    <lineage>
        <taxon>Eukaryota</taxon>
        <taxon>Viridiplantae</taxon>
        <taxon>Streptophyta</taxon>
        <taxon>Embryophyta</taxon>
        <taxon>Tracheophyta</taxon>
        <taxon>Spermatophyta</taxon>
        <taxon>Magnoliopsida</taxon>
        <taxon>eudicotyledons</taxon>
        <taxon>Gunneridae</taxon>
        <taxon>Pentapetalae</taxon>
        <taxon>rosids</taxon>
        <taxon>fabids</taxon>
        <taxon>Fabales</taxon>
        <taxon>Fabaceae</taxon>
        <taxon>Papilionoideae</taxon>
        <taxon>50 kb inversion clade</taxon>
        <taxon>NPAAA clade</taxon>
        <taxon>Hologalegina</taxon>
        <taxon>IRL clade</taxon>
        <taxon>Cicereae</taxon>
        <taxon>Cicer</taxon>
    </lineage>
</organism>
<dbReference type="PANTHER" id="PTHR46741">
    <property type="entry name" value="OS09G0413600 PROTEIN"/>
    <property type="match status" value="1"/>
</dbReference>
<feature type="compositionally biased region" description="Acidic residues" evidence="1">
    <location>
        <begin position="491"/>
        <end position="502"/>
    </location>
</feature>
<dbReference type="Proteomes" id="UP000087171">
    <property type="component" value="Chromosome Ca2"/>
</dbReference>
<dbReference type="KEGG" id="cam:101496157"/>
<proteinExistence type="predicted"/>
<accession>A0A1S2XIZ3</accession>
<dbReference type="PaxDb" id="3827-XP_004490058.1"/>
<protein>
    <submittedName>
        <fullName evidence="3">Uncharacterized protein LOC101496157</fullName>
    </submittedName>
</protein>
<evidence type="ECO:0000256" key="1">
    <source>
        <dbReference type="SAM" id="MobiDB-lite"/>
    </source>
</evidence>
<dbReference type="InterPro" id="IPR012870">
    <property type="entry name" value="DUF1666"/>
</dbReference>
<dbReference type="PANTHER" id="PTHR46741:SF4">
    <property type="entry name" value="FINGER FYVE DOMAIN PROTEIN, PUTATIVE (DUF1666)-RELATED"/>
    <property type="match status" value="1"/>
</dbReference>
<feature type="region of interest" description="Disordered" evidence="1">
    <location>
        <begin position="481"/>
        <end position="502"/>
    </location>
</feature>
<evidence type="ECO:0000313" key="2">
    <source>
        <dbReference type="Proteomes" id="UP000087171"/>
    </source>
</evidence>
<dbReference type="GeneID" id="101496157"/>
<feature type="region of interest" description="Disordered" evidence="1">
    <location>
        <begin position="273"/>
        <end position="295"/>
    </location>
</feature>
<dbReference type="STRING" id="3827.A0A1S2XIZ3"/>